<accession>F1TG03</accession>
<dbReference type="Pfam" id="PF00675">
    <property type="entry name" value="Peptidase_M16"/>
    <property type="match status" value="1"/>
</dbReference>
<evidence type="ECO:0000313" key="4">
    <source>
        <dbReference type="Proteomes" id="UP000003860"/>
    </source>
</evidence>
<comment type="caution">
    <text evidence="3">The sequence shown here is derived from an EMBL/GenBank/DDBJ whole genome shotgun (WGS) entry which is preliminary data.</text>
</comment>
<evidence type="ECO:0000256" key="1">
    <source>
        <dbReference type="ARBA" id="ARBA00007261"/>
    </source>
</evidence>
<evidence type="ECO:0000313" key="3">
    <source>
        <dbReference type="EMBL" id="EGD46622.1"/>
    </source>
</evidence>
<evidence type="ECO:0000259" key="2">
    <source>
        <dbReference type="Pfam" id="PF00675"/>
    </source>
</evidence>
<name>F1TG03_9FIRM</name>
<gene>
    <name evidence="3" type="ORF">Cpap_1004</name>
</gene>
<dbReference type="eggNOG" id="COG0612">
    <property type="taxonomic scope" value="Bacteria"/>
</dbReference>
<dbReference type="InterPro" id="IPR011765">
    <property type="entry name" value="Pept_M16_N"/>
</dbReference>
<dbReference type="Proteomes" id="UP000003860">
    <property type="component" value="Unassembled WGS sequence"/>
</dbReference>
<dbReference type="PANTHER" id="PTHR11851:SF49">
    <property type="entry name" value="MITOCHONDRIAL-PROCESSING PEPTIDASE SUBUNIT ALPHA"/>
    <property type="match status" value="1"/>
</dbReference>
<feature type="domain" description="Peptidase M16 N-terminal" evidence="2">
    <location>
        <begin position="19"/>
        <end position="140"/>
    </location>
</feature>
<dbReference type="SUPFAM" id="SSF63411">
    <property type="entry name" value="LuxS/MPP-like metallohydrolase"/>
    <property type="match status" value="2"/>
</dbReference>
<keyword evidence="4" id="KW-1185">Reference proteome</keyword>
<protein>
    <submittedName>
        <fullName evidence="3">Peptidase M16 domain protein</fullName>
    </submittedName>
</protein>
<comment type="similarity">
    <text evidence="1">Belongs to the peptidase M16 family.</text>
</comment>
<dbReference type="PANTHER" id="PTHR11851">
    <property type="entry name" value="METALLOPROTEASE"/>
    <property type="match status" value="1"/>
</dbReference>
<reference evidence="3" key="2">
    <citation type="submission" date="2011-01" db="EMBL/GenBank/DDBJ databases">
        <title>The Non-contiguous Finished genome of Clostridium papyrosolvens.</title>
        <authorList>
            <person name="Lucas S."/>
            <person name="Copeland A."/>
            <person name="Lapidus A."/>
            <person name="Cheng J.-F."/>
            <person name="Goodwin L."/>
            <person name="Pitluck S."/>
            <person name="Misra M."/>
            <person name="Chertkov O."/>
            <person name="Detter J.C."/>
            <person name="Han C."/>
            <person name="Tapia R."/>
            <person name="Land M."/>
            <person name="Hauser L."/>
            <person name="Kyrpides N."/>
            <person name="Ivanova N."/>
            <person name="Pagani I."/>
            <person name="Mouttaki H."/>
            <person name="He Z."/>
            <person name="Zhou J."/>
            <person name="Hemme C.L."/>
            <person name="Woyke T."/>
        </authorList>
    </citation>
    <scope>NUCLEOTIDE SEQUENCE [LARGE SCALE GENOMIC DNA]</scope>
    <source>
        <strain evidence="3">DSM 2782</strain>
    </source>
</reference>
<dbReference type="GO" id="GO:0046872">
    <property type="term" value="F:metal ion binding"/>
    <property type="evidence" value="ECO:0007669"/>
    <property type="project" value="InterPro"/>
</dbReference>
<reference evidence="3" key="1">
    <citation type="submission" date="2009-07" db="EMBL/GenBank/DDBJ databases">
        <authorList>
            <consortium name="US DOE Joint Genome Institute (JGI-PGF)"/>
            <person name="Lucas S."/>
            <person name="Copeland A."/>
            <person name="Lapidus A."/>
            <person name="Glavina del Rio T."/>
            <person name="Tice H."/>
            <person name="Bruce D."/>
            <person name="Goodwin L."/>
            <person name="Pitluck S."/>
            <person name="Larimer F."/>
            <person name="Land M.L."/>
            <person name="Mouttaki H."/>
            <person name="He Z."/>
            <person name="Zhou J."/>
            <person name="Hemme C.L."/>
        </authorList>
    </citation>
    <scope>NUCLEOTIDE SEQUENCE [LARGE SCALE GENOMIC DNA]</scope>
    <source>
        <strain evidence="3">DSM 2782</strain>
    </source>
</reference>
<dbReference type="EMBL" id="ACXX02000012">
    <property type="protein sequence ID" value="EGD46622.1"/>
    <property type="molecule type" value="Genomic_DNA"/>
</dbReference>
<dbReference type="AlphaFoldDB" id="F1TG03"/>
<organism evidence="3 4">
    <name type="scientific">Ruminiclostridium papyrosolvens DSM 2782</name>
    <dbReference type="NCBI Taxonomy" id="588581"/>
    <lineage>
        <taxon>Bacteria</taxon>
        <taxon>Bacillati</taxon>
        <taxon>Bacillota</taxon>
        <taxon>Clostridia</taxon>
        <taxon>Eubacteriales</taxon>
        <taxon>Oscillospiraceae</taxon>
        <taxon>Ruminiclostridium</taxon>
    </lineage>
</organism>
<proteinExistence type="inferred from homology"/>
<dbReference type="Gene3D" id="3.30.830.10">
    <property type="entry name" value="Metalloenzyme, LuxS/M16 peptidase-like"/>
    <property type="match status" value="2"/>
</dbReference>
<dbReference type="InterPro" id="IPR011249">
    <property type="entry name" value="Metalloenz_LuxS/M16"/>
</dbReference>
<sequence>MNKYILCDNGIEFIFERVEGAEFNSIEVWLKFGSASDPEENSGLAHLIEHLLITEDMKDVDLYAYYNIHGMTSKERIRLNTSCKKEKTDVVLEKILKNIMNFSPSEYYFEYQRQKVLYEILHLRKSPILLYLEEAEKHLFAGTGYDRTVTGLENGIKDVSVAFVRDFLNRMLQSNGMIISIAGEGDFNTIKSLIESHCSTVMGNHNMLDRINFKSGTVLSGLPHQGVLHMYDTYNTNFEPLVNFAMNNILEEFVKYGLSEYVTSVKTIDHNFYNLFSVLIPKMNNYNDATYELEKIISGDIDEALFQRVKAYVIEQFLNRLKDPPEVSHYNIRQHFCNRRMGVEDLLQVLIDIDVSDFRKHLEHAADKLNQYKVISVAI</sequence>
<dbReference type="STRING" id="588581.Cpap_1004"/>
<dbReference type="OrthoDB" id="9811314at2"/>
<dbReference type="RefSeq" id="WP_004621012.1">
    <property type="nucleotide sequence ID" value="NZ_ACXX02000012.1"/>
</dbReference>
<dbReference type="InterPro" id="IPR050361">
    <property type="entry name" value="MPP/UQCRC_Complex"/>
</dbReference>